<dbReference type="GO" id="GO:0044550">
    <property type="term" value="P:secondary metabolite biosynthetic process"/>
    <property type="evidence" value="ECO:0007669"/>
    <property type="project" value="TreeGrafter"/>
</dbReference>
<dbReference type="PROSITE" id="PS00012">
    <property type="entry name" value="PHOSPHOPANTETHEINE"/>
    <property type="match status" value="1"/>
</dbReference>
<dbReference type="CDD" id="cd12117">
    <property type="entry name" value="A_NRPS_Srf_like"/>
    <property type="match status" value="1"/>
</dbReference>
<comment type="caution">
    <text evidence="5">The sequence shown here is derived from an EMBL/GenBank/DDBJ whole genome shotgun (WGS) entry which is preliminary data.</text>
</comment>
<dbReference type="GO" id="GO:0003824">
    <property type="term" value="F:catalytic activity"/>
    <property type="evidence" value="ECO:0007669"/>
    <property type="project" value="InterPro"/>
</dbReference>
<dbReference type="Gene3D" id="3.40.50.980">
    <property type="match status" value="4"/>
</dbReference>
<reference evidence="5 6" key="1">
    <citation type="submission" date="2018-05" db="EMBL/GenBank/DDBJ databases">
        <title>Genomic Encyclopedia of Archaeal and Bacterial Type Strains, Phase II (KMG-II): from individual species to whole genera.</title>
        <authorList>
            <person name="Goeker M."/>
        </authorList>
    </citation>
    <scope>NUCLEOTIDE SEQUENCE [LARGE SCALE GENOMIC DNA]</scope>
    <source>
        <strain evidence="5 6">DSM 19975</strain>
    </source>
</reference>
<dbReference type="NCBIfam" id="TIGR01733">
    <property type="entry name" value="AA-adenyl-dom"/>
    <property type="match status" value="1"/>
</dbReference>
<sequence length="1713" mass="195322">MKDIQIFFNELRLSSGAIWLENGALKLFVPKKFQHEDVKVFIIANKAEINAILEANKIFSKERFRNNVVFREPERKQYPLSSAQERLWFTDQYVQGNNAYHIPIVFELNPLTEISGVKYAIKAIVARHEILRTTIVSGENHQGIQIVHDQEPFLDELAVEGELELQGVLVREIHRSFDLKNDSPIRVVFFYVGEKRVVVLINIHHIAGDGWSSEIFFRELVSFYGAFVRGDNSFNLPSLEIQYKDYALWQRYYLDGENVASQLDYWNNKLTGFQQLQLPLDMVRPSDSDFQGARFKFEISKEDHAALDSLSRAYGVTLHSILLASIHILLGKLSGQDDIITGGAVANRQHAQTADLIGFFVNTVVNRTLLRNDESFSSLISRFQREQSAAQSFLEVPFEKLVNELKIERDMSTHPVFQVMVGLQTPELELYASSGAEQYFRPYDIASLYQVEKFDLTIMFEEGGSQLRGYFNYSTSLFRKESIERMVNAYLILLGKLLRDPNNDYSKLHLLDPEELEKLIVMWAAREKVATPSGTLDSLFEKQAARTPHKPALRFGGWSLSYRELDEKSNQLARHIKRKYQELTGKNLGPEGMVLICLERGPEFIIGTLAVLKAGAAYVPVDSSYPKERVRFIFEDTRAVLILETNSSLEDRYSAIEDEMKIKFTWSDGLYLQEDSTGLSRKGAPSDLAYVIYTSGTTGIPKGVMIEHSSVLSLIYNDYIDIGESDVFAFFSATGFDAATFEIWTPLLSGNTLVIPESFTTTLSDARLLKNFLEINDVSVLWLTKTLFDVLFAADPSLFGRLKYLITGGEALDRDVVNRMIRNPAKPLNFLNGYGPTESTTFTCIYNFSSAIMRQNVPIGKPISNRNVFVLDSSLNPVPIGVIGELFIGGDGLARGYLNDAQLTNERFITVTFPSYSIRLQKDIRLYKTGDLVKWLPDGNLEYIGRKDDQLKLRGYRIEPGEIAAAMRLFPCIKQAMVMVRESGTHENREKKIVGYYVLDDQESGIKVEKIRAALNDWLPDFMIPDQFIQMENFPVTANGKLDKSAFPEPNYDLENDFVPPATPLAIALCGIWEAALGVKRVGMTDDFFQIGGNSILAIQVSHRMSKILQNEIQVAEIFRQRTLSNILNNHVNAMLVNIPKTSMDKAPLSFAQERLWFIERYEDGTNAYHIPVLFEVQQDVDLAGLKFALQKVVLRHEILRTTIETNPNLEPIQVIHDLPVSIDEMILNDSDDIEAILRADMNRPFELSSDFPIRIVLYNKLDLQADKEYCADRRLLLINIHHIASDGWSMEIFLKELAFFYKMFVSGDTASDLPALEIQYKDYAIWHRNFLQGQVLQKELEYWKQKLKNYETLAMPTDKVRPKAIDYSGSRKTFAFTEELSQSLRHIAKDNRTTLHVTLLSAFNILLNKYTGQNDIVIGSAIANRHYRQTEGLIGFFVNMQVHRTLLDNRQCFTELLANVHEDQVLAQLHQNLPFEKLIEELETERDLSRHPIFQVTFSVQSFGSRLGKENEFGKFFKAIRLPGIYEVGKFDLSVFIDDSADSLSGYIEYSTSLFEAESINRLIGNFNELLKLLVNFPDKAYAELSLLPESSYVQQVRDWNRTDQDYDSDRTIHLVFENRAKLLPENTAVVYQGLSLSYRELEERSNQLARHIRKHYALINGVSLERGSLVGLLLDRSLELVIGILGVLKSGGAYVPLDPSYPVERISYILT</sequence>
<dbReference type="GO" id="GO:0043041">
    <property type="term" value="P:amino acid activation for nonribosomal peptide biosynthetic process"/>
    <property type="evidence" value="ECO:0007669"/>
    <property type="project" value="TreeGrafter"/>
</dbReference>
<keyword evidence="6" id="KW-1185">Reference proteome</keyword>
<dbReference type="GO" id="GO:0031177">
    <property type="term" value="F:phosphopantetheine binding"/>
    <property type="evidence" value="ECO:0007669"/>
    <property type="project" value="TreeGrafter"/>
</dbReference>
<dbReference type="InterPro" id="IPR045851">
    <property type="entry name" value="AMP-bd_C_sf"/>
</dbReference>
<keyword evidence="2" id="KW-0596">Phosphopantetheine</keyword>
<gene>
    <name evidence="5" type="ORF">LX99_00001</name>
</gene>
<dbReference type="InterPro" id="IPR000873">
    <property type="entry name" value="AMP-dep_synth/lig_dom"/>
</dbReference>
<dbReference type="PROSITE" id="PS00455">
    <property type="entry name" value="AMP_BINDING"/>
    <property type="match status" value="1"/>
</dbReference>
<dbReference type="InterPro" id="IPR010071">
    <property type="entry name" value="AA_adenyl_dom"/>
</dbReference>
<evidence type="ECO:0000256" key="2">
    <source>
        <dbReference type="ARBA" id="ARBA00022450"/>
    </source>
</evidence>
<dbReference type="Gene3D" id="3.30.559.10">
    <property type="entry name" value="Chloramphenicol acetyltransferase-like domain"/>
    <property type="match status" value="2"/>
</dbReference>
<dbReference type="InterPro" id="IPR006162">
    <property type="entry name" value="Ppantetheine_attach_site"/>
</dbReference>
<dbReference type="CDD" id="cd19531">
    <property type="entry name" value="LCL_NRPS-like"/>
    <property type="match status" value="2"/>
</dbReference>
<dbReference type="GO" id="GO:0005737">
    <property type="term" value="C:cytoplasm"/>
    <property type="evidence" value="ECO:0007669"/>
    <property type="project" value="TreeGrafter"/>
</dbReference>
<dbReference type="SUPFAM" id="SSF56801">
    <property type="entry name" value="Acetyl-CoA synthetase-like"/>
    <property type="match status" value="2"/>
</dbReference>
<dbReference type="Gene3D" id="3.30.559.30">
    <property type="entry name" value="Nonribosomal peptide synthetase, condensation domain"/>
    <property type="match status" value="2"/>
</dbReference>
<protein>
    <submittedName>
        <fullName evidence="5">Amino acid adenylation domain-containing protein</fullName>
    </submittedName>
</protein>
<evidence type="ECO:0000313" key="6">
    <source>
        <dbReference type="Proteomes" id="UP000245678"/>
    </source>
</evidence>
<feature type="domain" description="Carrier" evidence="4">
    <location>
        <begin position="1060"/>
        <end position="1135"/>
    </location>
</feature>
<evidence type="ECO:0000256" key="1">
    <source>
        <dbReference type="ARBA" id="ARBA00001957"/>
    </source>
</evidence>
<feature type="non-terminal residue" evidence="5">
    <location>
        <position position="1713"/>
    </location>
</feature>
<evidence type="ECO:0000313" key="5">
    <source>
        <dbReference type="EMBL" id="PWK79544.1"/>
    </source>
</evidence>
<dbReference type="SUPFAM" id="SSF52777">
    <property type="entry name" value="CoA-dependent acyltransferases"/>
    <property type="match status" value="4"/>
</dbReference>
<dbReference type="Gene3D" id="1.10.1200.10">
    <property type="entry name" value="ACP-like"/>
    <property type="match status" value="1"/>
</dbReference>
<dbReference type="InterPro" id="IPR009081">
    <property type="entry name" value="PP-bd_ACP"/>
</dbReference>
<dbReference type="Gene3D" id="2.30.38.10">
    <property type="entry name" value="Luciferase, Domain 3"/>
    <property type="match status" value="1"/>
</dbReference>
<evidence type="ECO:0000256" key="3">
    <source>
        <dbReference type="ARBA" id="ARBA00022553"/>
    </source>
</evidence>
<dbReference type="RefSeq" id="WP_146203028.1">
    <property type="nucleotide sequence ID" value="NZ_QGHA01000001.1"/>
</dbReference>
<comment type="cofactor">
    <cofactor evidence="1">
        <name>pantetheine 4'-phosphate</name>
        <dbReference type="ChEBI" id="CHEBI:47942"/>
    </cofactor>
</comment>
<dbReference type="Gene3D" id="3.30.300.30">
    <property type="match status" value="1"/>
</dbReference>
<dbReference type="PANTHER" id="PTHR45527">
    <property type="entry name" value="NONRIBOSOMAL PEPTIDE SYNTHETASE"/>
    <property type="match status" value="1"/>
</dbReference>
<dbReference type="PROSITE" id="PS50075">
    <property type="entry name" value="CARRIER"/>
    <property type="match status" value="1"/>
</dbReference>
<dbReference type="Proteomes" id="UP000245678">
    <property type="component" value="Unassembled WGS sequence"/>
</dbReference>
<name>A0A316HED5_9SPHI</name>
<dbReference type="Pfam" id="PF00501">
    <property type="entry name" value="AMP-binding"/>
    <property type="match status" value="2"/>
</dbReference>
<keyword evidence="3" id="KW-0597">Phosphoprotein</keyword>
<proteinExistence type="predicted"/>
<dbReference type="InterPro" id="IPR023213">
    <property type="entry name" value="CAT-like_dom_sf"/>
</dbReference>
<dbReference type="FunFam" id="3.40.50.980:FF:000001">
    <property type="entry name" value="Non-ribosomal peptide synthetase"/>
    <property type="match status" value="1"/>
</dbReference>
<accession>A0A316HED5</accession>
<organism evidence="5 6">
    <name type="scientific">Mucilaginibacter oryzae</name>
    <dbReference type="NCBI Taxonomy" id="468058"/>
    <lineage>
        <taxon>Bacteria</taxon>
        <taxon>Pseudomonadati</taxon>
        <taxon>Bacteroidota</taxon>
        <taxon>Sphingobacteriia</taxon>
        <taxon>Sphingobacteriales</taxon>
        <taxon>Sphingobacteriaceae</taxon>
        <taxon>Mucilaginibacter</taxon>
    </lineage>
</organism>
<dbReference type="PANTHER" id="PTHR45527:SF1">
    <property type="entry name" value="FATTY ACID SYNTHASE"/>
    <property type="match status" value="1"/>
</dbReference>
<evidence type="ECO:0000259" key="4">
    <source>
        <dbReference type="PROSITE" id="PS50075"/>
    </source>
</evidence>
<dbReference type="InterPro" id="IPR020845">
    <property type="entry name" value="AMP-binding_CS"/>
</dbReference>
<dbReference type="Pfam" id="PF00550">
    <property type="entry name" value="PP-binding"/>
    <property type="match status" value="1"/>
</dbReference>
<dbReference type="InterPro" id="IPR001242">
    <property type="entry name" value="Condensation_dom"/>
</dbReference>
<dbReference type="EMBL" id="QGHA01000001">
    <property type="protein sequence ID" value="PWK79544.1"/>
    <property type="molecule type" value="Genomic_DNA"/>
</dbReference>
<dbReference type="InterPro" id="IPR036736">
    <property type="entry name" value="ACP-like_sf"/>
</dbReference>
<dbReference type="SUPFAM" id="SSF47336">
    <property type="entry name" value="ACP-like"/>
    <property type="match status" value="1"/>
</dbReference>
<dbReference type="Pfam" id="PF00668">
    <property type="entry name" value="Condensation"/>
    <property type="match status" value="2"/>
</dbReference>